<accession>A0AAD9E5E6</accession>
<comment type="caution">
    <text evidence="1">The sequence shown here is derived from an EMBL/GenBank/DDBJ whole genome shotgun (WGS) entry which is preliminary data.</text>
</comment>
<organism evidence="1 2">
    <name type="scientific">Colletotrichum chrysophilum</name>
    <dbReference type="NCBI Taxonomy" id="1836956"/>
    <lineage>
        <taxon>Eukaryota</taxon>
        <taxon>Fungi</taxon>
        <taxon>Dikarya</taxon>
        <taxon>Ascomycota</taxon>
        <taxon>Pezizomycotina</taxon>
        <taxon>Sordariomycetes</taxon>
        <taxon>Hypocreomycetidae</taxon>
        <taxon>Glomerellales</taxon>
        <taxon>Glomerellaceae</taxon>
        <taxon>Colletotrichum</taxon>
        <taxon>Colletotrichum gloeosporioides species complex</taxon>
    </lineage>
</organism>
<protein>
    <submittedName>
        <fullName evidence="1">Uncharacterized protein</fullName>
    </submittedName>
</protein>
<keyword evidence="2" id="KW-1185">Reference proteome</keyword>
<dbReference type="Proteomes" id="UP001243330">
    <property type="component" value="Unassembled WGS sequence"/>
</dbReference>
<reference evidence="1" key="1">
    <citation type="submission" date="2023-01" db="EMBL/GenBank/DDBJ databases">
        <title>Colletotrichum chrysophilum M932 genome sequence.</title>
        <authorList>
            <person name="Baroncelli R."/>
        </authorList>
    </citation>
    <scope>NUCLEOTIDE SEQUENCE</scope>
    <source>
        <strain evidence="1">M932</strain>
    </source>
</reference>
<sequence length="83" mass="9825">MQYLNSREIRRVLLQLAGWTDQSGEEWLVVGSLRVGGRPRQIPMSLLSFRRARWTDEMAEMMDGRVKHVQVRLARMDSRYSEM</sequence>
<dbReference type="EMBL" id="JAQOWY010000872">
    <property type="protein sequence ID" value="KAK1838244.1"/>
    <property type="molecule type" value="Genomic_DNA"/>
</dbReference>
<name>A0AAD9E5E6_9PEZI</name>
<gene>
    <name evidence="1" type="ORF">CCHR01_19130</name>
</gene>
<proteinExistence type="predicted"/>
<dbReference type="AlphaFoldDB" id="A0AAD9E5E6"/>
<evidence type="ECO:0000313" key="2">
    <source>
        <dbReference type="Proteomes" id="UP001243330"/>
    </source>
</evidence>
<evidence type="ECO:0000313" key="1">
    <source>
        <dbReference type="EMBL" id="KAK1838244.1"/>
    </source>
</evidence>